<evidence type="ECO:0008006" key="4">
    <source>
        <dbReference type="Google" id="ProtNLM"/>
    </source>
</evidence>
<evidence type="ECO:0000256" key="1">
    <source>
        <dbReference type="SAM" id="MobiDB-lite"/>
    </source>
</evidence>
<comment type="caution">
    <text evidence="2">The sequence shown here is derived from an EMBL/GenBank/DDBJ whole genome shotgun (WGS) entry which is preliminary data.</text>
</comment>
<name>A0A1Q3CKH0_CEPFO</name>
<accession>A0A1Q3CKH0</accession>
<evidence type="ECO:0000313" key="2">
    <source>
        <dbReference type="EMBL" id="GAV80734.1"/>
    </source>
</evidence>
<feature type="non-terminal residue" evidence="2">
    <location>
        <position position="1"/>
    </location>
</feature>
<feature type="compositionally biased region" description="Basic and acidic residues" evidence="1">
    <location>
        <begin position="156"/>
        <end position="167"/>
    </location>
</feature>
<protein>
    <recommendedName>
        <fullName evidence="4">UBN2_3 domain-containing protein</fullName>
    </recommendedName>
</protein>
<sequence>DSLKEMYGQANNYSRIFELQQEITQSRQGSNQLFTEHLEKLKKRWDEIRQYCPVTHSVTDFVQREEQDRIFQFLASIKPEYEYIKRQILMNTTLPSFVAICATIQREETRSRVMEINHSTCSSENSTHAVTHNERIGNITQSRPGRGKSRGRGTRPHSDHCSRDGHTKDKCYILHPHLIPVRGKPQETKVANRVQQESPDIKLSLEKLSNQFQQLLQHYSSSAGPNNNTTKTGNLASTSGNVHAL</sequence>
<dbReference type="OrthoDB" id="1937545at2759"/>
<dbReference type="Proteomes" id="UP000187406">
    <property type="component" value="Unassembled WGS sequence"/>
</dbReference>
<dbReference type="AlphaFoldDB" id="A0A1Q3CKH0"/>
<dbReference type="InParanoid" id="A0A1Q3CKH0"/>
<feature type="region of interest" description="Disordered" evidence="1">
    <location>
        <begin position="220"/>
        <end position="245"/>
    </location>
</feature>
<gene>
    <name evidence="2" type="ORF">CFOL_v3_24194</name>
</gene>
<dbReference type="PANTHER" id="PTHR34222:SF33">
    <property type="entry name" value="RETROTRANSPOSON GAG DOMAIN-CONTAINING PROTEIN"/>
    <property type="match status" value="1"/>
</dbReference>
<organism evidence="2 3">
    <name type="scientific">Cephalotus follicularis</name>
    <name type="common">Albany pitcher plant</name>
    <dbReference type="NCBI Taxonomy" id="3775"/>
    <lineage>
        <taxon>Eukaryota</taxon>
        <taxon>Viridiplantae</taxon>
        <taxon>Streptophyta</taxon>
        <taxon>Embryophyta</taxon>
        <taxon>Tracheophyta</taxon>
        <taxon>Spermatophyta</taxon>
        <taxon>Magnoliopsida</taxon>
        <taxon>eudicotyledons</taxon>
        <taxon>Gunneridae</taxon>
        <taxon>Pentapetalae</taxon>
        <taxon>rosids</taxon>
        <taxon>fabids</taxon>
        <taxon>Oxalidales</taxon>
        <taxon>Cephalotaceae</taxon>
        <taxon>Cephalotus</taxon>
    </lineage>
</organism>
<feature type="compositionally biased region" description="Basic residues" evidence="1">
    <location>
        <begin position="145"/>
        <end position="155"/>
    </location>
</feature>
<proteinExistence type="predicted"/>
<evidence type="ECO:0000313" key="3">
    <source>
        <dbReference type="Proteomes" id="UP000187406"/>
    </source>
</evidence>
<keyword evidence="3" id="KW-1185">Reference proteome</keyword>
<reference evidence="3" key="1">
    <citation type="submission" date="2016-04" db="EMBL/GenBank/DDBJ databases">
        <title>Cephalotus genome sequencing.</title>
        <authorList>
            <person name="Fukushima K."/>
            <person name="Hasebe M."/>
            <person name="Fang X."/>
        </authorList>
    </citation>
    <scope>NUCLEOTIDE SEQUENCE [LARGE SCALE GENOMIC DNA]</scope>
    <source>
        <strain evidence="3">cv. St1</strain>
    </source>
</reference>
<dbReference type="PANTHER" id="PTHR34222">
    <property type="entry name" value="GAG_PRE-INTEGRS DOMAIN-CONTAINING PROTEIN"/>
    <property type="match status" value="1"/>
</dbReference>
<feature type="region of interest" description="Disordered" evidence="1">
    <location>
        <begin position="136"/>
        <end position="167"/>
    </location>
</feature>
<dbReference type="EMBL" id="BDDD01002251">
    <property type="protein sequence ID" value="GAV80734.1"/>
    <property type="molecule type" value="Genomic_DNA"/>
</dbReference>